<organism evidence="1 2">
    <name type="scientific">Collinsella acetigenes</name>
    <dbReference type="NCBI Taxonomy" id="2713419"/>
    <lineage>
        <taxon>Bacteria</taxon>
        <taxon>Bacillati</taxon>
        <taxon>Actinomycetota</taxon>
        <taxon>Coriobacteriia</taxon>
        <taxon>Coriobacteriales</taxon>
        <taxon>Coriobacteriaceae</taxon>
        <taxon>Collinsella</taxon>
    </lineage>
</organism>
<dbReference type="Proteomes" id="UP000546970">
    <property type="component" value="Unassembled WGS sequence"/>
</dbReference>
<evidence type="ECO:0008006" key="3">
    <source>
        <dbReference type="Google" id="ProtNLM"/>
    </source>
</evidence>
<keyword evidence="2" id="KW-1185">Reference proteome</keyword>
<protein>
    <recommendedName>
        <fullName evidence="3">DUF559 domain-containing protein</fullName>
    </recommendedName>
</protein>
<dbReference type="AlphaFoldDB" id="A0A7X9UCA5"/>
<reference evidence="1 2" key="1">
    <citation type="submission" date="2020-04" db="EMBL/GenBank/DDBJ databases">
        <title>Collinsella sp. KGMB02528 nov., an anaerobic actinobacterium isolated from human feces.</title>
        <authorList>
            <person name="Han K.-I."/>
            <person name="Eom M.K."/>
            <person name="Kim J.-S."/>
            <person name="Lee K.C."/>
            <person name="Suh M.K."/>
            <person name="Park S.-H."/>
            <person name="Lee J.H."/>
            <person name="Kang S.W."/>
            <person name="Park J.-E."/>
            <person name="Oh B.S."/>
            <person name="Yu S.Y."/>
            <person name="Choi S.-H."/>
            <person name="Lee D.H."/>
            <person name="Yoon H."/>
            <person name="Kim B.-Y."/>
            <person name="Lee J.H."/>
            <person name="Lee J.-S."/>
        </authorList>
    </citation>
    <scope>NUCLEOTIDE SEQUENCE [LARGE SCALE GENOMIC DNA]</scope>
    <source>
        <strain evidence="1 2">KGMB02528</strain>
    </source>
</reference>
<sequence>MAKSTQPSHIIICDASAFRALRCERRRYQNLGWTPLSSREIQLAVSRSSANADCIDYDLLEQLGVWSPGEKLHLLVGSSAKRRYTKPVYPHALTKPLPAGSLYIIAPGIDVLSPTMIATQYASRHSFGQTYAFFEELCSEITLAEPGYEEWLPGDIENEMSTAEDDTSNKTVSIPIISCFKSEPALSPSELTNWLKKVNYLPGLKQAHAVAPYVLGNARSPMEIMMFGMFCLPMLRGGFACKGGISNYRIDFEEEAIAVSGMPYAIGDLVFPSSREILEYKGHPHDSKESRIGDEKREAGLSAMGFRTTSINSEQIKDAAALEAIAKRLYRQAGLRFRCTVDASRTRQYKLMKELTAWMKDENE</sequence>
<comment type="caution">
    <text evidence="1">The sequence shown here is derived from an EMBL/GenBank/DDBJ whole genome shotgun (WGS) entry which is preliminary data.</text>
</comment>
<dbReference type="RefSeq" id="WP_169277381.1">
    <property type="nucleotide sequence ID" value="NZ_JABBCP010000002.1"/>
</dbReference>
<gene>
    <name evidence="1" type="ORF">HF320_05445</name>
</gene>
<evidence type="ECO:0000313" key="1">
    <source>
        <dbReference type="EMBL" id="NMF55770.1"/>
    </source>
</evidence>
<accession>A0A7X9UCA5</accession>
<name>A0A7X9UCA5_9ACTN</name>
<dbReference type="EMBL" id="JABBCP010000002">
    <property type="protein sequence ID" value="NMF55770.1"/>
    <property type="molecule type" value="Genomic_DNA"/>
</dbReference>
<evidence type="ECO:0000313" key="2">
    <source>
        <dbReference type="Proteomes" id="UP000546970"/>
    </source>
</evidence>
<proteinExistence type="predicted"/>